<dbReference type="Proteomes" id="UP000235371">
    <property type="component" value="Unassembled WGS sequence"/>
</dbReference>
<dbReference type="GeneID" id="36585380"/>
<dbReference type="Pfam" id="PF13489">
    <property type="entry name" value="Methyltransf_23"/>
    <property type="match status" value="1"/>
</dbReference>
<evidence type="ECO:0000256" key="1">
    <source>
        <dbReference type="SAM" id="MobiDB-lite"/>
    </source>
</evidence>
<evidence type="ECO:0000313" key="2">
    <source>
        <dbReference type="EMBL" id="PMD53650.1"/>
    </source>
</evidence>
<dbReference type="InterPro" id="IPR029063">
    <property type="entry name" value="SAM-dependent_MTases_sf"/>
</dbReference>
<dbReference type="CDD" id="cd02440">
    <property type="entry name" value="AdoMet_MTases"/>
    <property type="match status" value="1"/>
</dbReference>
<dbReference type="PANTHER" id="PTHR43591:SF10">
    <property type="entry name" value="ABC TRANSMEMBRANE TYPE-1 DOMAIN-CONTAINING PROTEIN-RELATED"/>
    <property type="match status" value="1"/>
</dbReference>
<evidence type="ECO:0000313" key="3">
    <source>
        <dbReference type="Proteomes" id="UP000235371"/>
    </source>
</evidence>
<gene>
    <name evidence="2" type="ORF">K444DRAFT_571154</name>
</gene>
<dbReference type="PANTHER" id="PTHR43591">
    <property type="entry name" value="METHYLTRANSFERASE"/>
    <property type="match status" value="1"/>
</dbReference>
<dbReference type="RefSeq" id="XP_024730554.1">
    <property type="nucleotide sequence ID" value="XM_024877303.1"/>
</dbReference>
<keyword evidence="3" id="KW-1185">Reference proteome</keyword>
<name>A0A2J6SSD0_9HELO</name>
<dbReference type="OrthoDB" id="2013972at2759"/>
<dbReference type="EMBL" id="KZ613871">
    <property type="protein sequence ID" value="PMD53650.1"/>
    <property type="molecule type" value="Genomic_DNA"/>
</dbReference>
<keyword evidence="2" id="KW-0489">Methyltransferase</keyword>
<reference evidence="2 3" key="1">
    <citation type="submission" date="2016-04" db="EMBL/GenBank/DDBJ databases">
        <title>A degradative enzymes factory behind the ericoid mycorrhizal symbiosis.</title>
        <authorList>
            <consortium name="DOE Joint Genome Institute"/>
            <person name="Martino E."/>
            <person name="Morin E."/>
            <person name="Grelet G."/>
            <person name="Kuo A."/>
            <person name="Kohler A."/>
            <person name="Daghino S."/>
            <person name="Barry K."/>
            <person name="Choi C."/>
            <person name="Cichocki N."/>
            <person name="Clum A."/>
            <person name="Copeland A."/>
            <person name="Hainaut M."/>
            <person name="Haridas S."/>
            <person name="Labutti K."/>
            <person name="Lindquist E."/>
            <person name="Lipzen A."/>
            <person name="Khouja H.-R."/>
            <person name="Murat C."/>
            <person name="Ohm R."/>
            <person name="Olson A."/>
            <person name="Spatafora J."/>
            <person name="Veneault-Fourrey C."/>
            <person name="Henrissat B."/>
            <person name="Grigoriev I."/>
            <person name="Martin F."/>
            <person name="Perotto S."/>
        </authorList>
    </citation>
    <scope>NUCLEOTIDE SEQUENCE [LARGE SCALE GENOMIC DNA]</scope>
    <source>
        <strain evidence="2 3">E</strain>
    </source>
</reference>
<dbReference type="Gene3D" id="3.40.50.150">
    <property type="entry name" value="Vaccinia Virus protein VP39"/>
    <property type="match status" value="1"/>
</dbReference>
<feature type="region of interest" description="Disordered" evidence="1">
    <location>
        <begin position="1"/>
        <end position="24"/>
    </location>
</feature>
<organism evidence="2 3">
    <name type="scientific">Hyaloscypha bicolor E</name>
    <dbReference type="NCBI Taxonomy" id="1095630"/>
    <lineage>
        <taxon>Eukaryota</taxon>
        <taxon>Fungi</taxon>
        <taxon>Dikarya</taxon>
        <taxon>Ascomycota</taxon>
        <taxon>Pezizomycotina</taxon>
        <taxon>Leotiomycetes</taxon>
        <taxon>Helotiales</taxon>
        <taxon>Hyaloscyphaceae</taxon>
        <taxon>Hyaloscypha</taxon>
        <taxon>Hyaloscypha bicolor</taxon>
    </lineage>
</organism>
<proteinExistence type="predicted"/>
<dbReference type="InParanoid" id="A0A2J6SSD0"/>
<keyword evidence="2" id="KW-0808">Transferase</keyword>
<dbReference type="AlphaFoldDB" id="A0A2J6SSD0"/>
<dbReference type="GO" id="GO:0008168">
    <property type="term" value="F:methyltransferase activity"/>
    <property type="evidence" value="ECO:0007669"/>
    <property type="project" value="UniProtKB-KW"/>
</dbReference>
<feature type="compositionally biased region" description="Low complexity" evidence="1">
    <location>
        <begin position="37"/>
        <end position="53"/>
    </location>
</feature>
<dbReference type="GO" id="GO:0032259">
    <property type="term" value="P:methylation"/>
    <property type="evidence" value="ECO:0007669"/>
    <property type="project" value="UniProtKB-KW"/>
</dbReference>
<dbReference type="SUPFAM" id="SSF53335">
    <property type="entry name" value="S-adenosyl-L-methionine-dependent methyltransferases"/>
    <property type="match status" value="1"/>
</dbReference>
<feature type="region of interest" description="Disordered" evidence="1">
    <location>
        <begin position="37"/>
        <end position="63"/>
    </location>
</feature>
<protein>
    <submittedName>
        <fullName evidence="2">TAM domain methyltransferase</fullName>
    </submittedName>
</protein>
<dbReference type="STRING" id="1095630.A0A2J6SSD0"/>
<accession>A0A2J6SSD0</accession>
<sequence>MGEKSTEPPTVPERSAPAIAADPAPFVNRATIEEPALAADAEAAPTVAVDPTTGDGDSAYNSDEMSRYTASLSTSVRAYKFEHGRRYHAYHSEGTDAYLFPNDDPEQDRLDMFHHILLMGCESKLFLAPINPEGMRILDIGCGTGIWAIQMADEYPSAEQIIGNDLSPIQPSWVPPNVRFLVDDVEEPWGDPLPYDFIQCRYMAGSIKNWPGLVQRIFDHLKPGGWAEFSDYDINLKSQDNTIPKDYKPQEMLNFLNVACVKIGRPLGMGPKLKGMVEETGFTNVGHEIIPLPLGIWPKDQKLKAMGAFMTLQYTEGVDGFTKLPYTQILGWSSEEVDVFNAKVRAHVKDRTIHVMHEYHFVWAQKPETPA</sequence>